<protein>
    <recommendedName>
        <fullName evidence="4">Integral membrane protein</fullName>
    </recommendedName>
</protein>
<keyword evidence="1" id="KW-0812">Transmembrane</keyword>
<feature type="transmembrane region" description="Helical" evidence="1">
    <location>
        <begin position="46"/>
        <end position="65"/>
    </location>
</feature>
<reference evidence="2 3" key="1">
    <citation type="submission" date="2017-10" db="EMBL/GenBank/DDBJ databases">
        <title>Draft genome sequence of cellulolytic Actinomyces sp CtC72 isolated from cattle rumen fluid.</title>
        <authorList>
            <person name="Joshi A.J."/>
            <person name="Vasudevan G."/>
            <person name="Lanjekar V.B."/>
            <person name="Hivarkar S."/>
            <person name="Engineer A."/>
            <person name="Pore S.D."/>
            <person name="Dhakephalkar P.K."/>
            <person name="Dagar S."/>
        </authorList>
    </citation>
    <scope>NUCLEOTIDE SEQUENCE [LARGE SCALE GENOMIC DNA]</scope>
    <source>
        <strain evidence="3">CtC72</strain>
    </source>
</reference>
<dbReference type="RefSeq" id="WP_086615349.1">
    <property type="nucleotide sequence ID" value="NZ_MTPX02000008.1"/>
</dbReference>
<sequence>MIYYQKDDERGGTALGVVCAVLAVCLVCGLRLALAFFAIFVIVDMAATGALILLCYFAALGAAWYGSHRFLLFPRTVQVTERGMHIARDYLPWPRRREELIMVERRRLVRRPHHRAVYNAAFGRVRMRGLENMKRYDDPAVARRAVEARLDEVWAACERAREDAAQHRRQAAAEPDKDAQK</sequence>
<comment type="caution">
    <text evidence="2">The sequence shown here is derived from an EMBL/GenBank/DDBJ whole genome shotgun (WGS) entry which is preliminary data.</text>
</comment>
<organism evidence="2 3">
    <name type="scientific">Actinomyces ruminis</name>
    <dbReference type="NCBI Taxonomy" id="1937003"/>
    <lineage>
        <taxon>Bacteria</taxon>
        <taxon>Bacillati</taxon>
        <taxon>Actinomycetota</taxon>
        <taxon>Actinomycetes</taxon>
        <taxon>Actinomycetales</taxon>
        <taxon>Actinomycetaceae</taxon>
        <taxon>Actinomyces</taxon>
    </lineage>
</organism>
<evidence type="ECO:0008006" key="4">
    <source>
        <dbReference type="Google" id="ProtNLM"/>
    </source>
</evidence>
<keyword evidence="1" id="KW-1133">Transmembrane helix</keyword>
<evidence type="ECO:0000313" key="2">
    <source>
        <dbReference type="EMBL" id="PHP53687.1"/>
    </source>
</evidence>
<keyword evidence="3" id="KW-1185">Reference proteome</keyword>
<keyword evidence="1" id="KW-0472">Membrane</keyword>
<evidence type="ECO:0000313" key="3">
    <source>
        <dbReference type="Proteomes" id="UP000194577"/>
    </source>
</evidence>
<dbReference type="EMBL" id="MTPX02000008">
    <property type="protein sequence ID" value="PHP53687.1"/>
    <property type="molecule type" value="Genomic_DNA"/>
</dbReference>
<dbReference type="Proteomes" id="UP000194577">
    <property type="component" value="Unassembled WGS sequence"/>
</dbReference>
<evidence type="ECO:0000256" key="1">
    <source>
        <dbReference type="SAM" id="Phobius"/>
    </source>
</evidence>
<accession>A0ABX4ME10</accession>
<name>A0ABX4ME10_9ACTO</name>
<proteinExistence type="predicted"/>
<feature type="transmembrane region" description="Helical" evidence="1">
    <location>
        <begin position="12"/>
        <end position="40"/>
    </location>
</feature>
<gene>
    <name evidence="2" type="ORF">BW737_000940</name>
</gene>